<accession>A0AAE3VHQ8</accession>
<dbReference type="SMART" id="SM00460">
    <property type="entry name" value="TGc"/>
    <property type="match status" value="1"/>
</dbReference>
<name>A0AAE3VHQ8_9BACT</name>
<comment type="caution">
    <text evidence="4">The sequence shown here is derived from an EMBL/GenBank/DDBJ whole genome shotgun (WGS) entry which is preliminary data.</text>
</comment>
<keyword evidence="4" id="KW-0378">Hydrolase</keyword>
<dbReference type="InterPro" id="IPR052901">
    <property type="entry name" value="Bact_TGase-like"/>
</dbReference>
<evidence type="ECO:0000256" key="1">
    <source>
        <dbReference type="SAM" id="MobiDB-lite"/>
    </source>
</evidence>
<sequence length="847" mass="96375">MENKQHELTWFLQISYLAMFLVGMTCGLWQKGHVKLTVAILAAGLPLLLLSRIPFRWFPGWLRQVCQLIIGALAFAWIYFRLPQTTADIALVETGAIITAALFLGGVLQEHSLMALICIVMAGYGGLTPGRPIFLPSFLATIGMAILILYQTRTLMLTHLGNKHHIPHMPNHVGNWFYRFGHFLFVFLLAFIFLTQLPQNKRIRSRGIIPVSFHSEQDLLFPELWGRWSAPIRHMLSDSPKAKEEVDGTKKPTPTEKKSLAELKNSDLRSFDARDGNGKGATIGSDLVFRAYTPAKLYWVMQIYDTYNGEKWTQSRILLSGNGGADNYEPRQSAEVVQSIAIEKPVSLRLPYAHRLQQAAYRDQSINSASNPIAAMLHRPDAVSLVLKSKNVMAPPWHYRVQSYVPLPDLRPDPRPWLEPAHNFGWNYRALPRRLVSDRLRQLALDLTENAVTPMDKANTLRDYLRNNFRYTLEPAPIPPDHEIVDFFLFESREGYCQHFAQALVVLARLAGLHARLVTGFSPGKYNLLSNYFEVYEYHAHAWAQIFIEPYGWLTYDGVPPGELRMENTMSLLKPLLDPFGEEWGAIPPELSFRPPEPPKRAQNSSQQDNGGSATKSASAQKADQLYESIYTKAAMENNTVEPDARQIAAAAIALLKAKIASMTKDQLGRLKESVRHGWERLLVAIQGILAKCKQLTLSDYFLIAFALTLLHWLWSSRRNIRRQLQRCWHIFTCYRLWRRLQKQPQPPAMLISSCQELLCRLLALAQFPHPPTVDLIERADFISQYADNLSEDYLTVAAAAAQTWYSPRQPDPQHAEQVLAATARFQLKIKPFIRLAAQNRRPRCAK</sequence>
<keyword evidence="2" id="KW-0472">Membrane</keyword>
<dbReference type="EMBL" id="JAUSVL010000001">
    <property type="protein sequence ID" value="MDQ0290374.1"/>
    <property type="molecule type" value="Genomic_DNA"/>
</dbReference>
<keyword evidence="2" id="KW-0812">Transmembrane</keyword>
<feature type="transmembrane region" description="Helical" evidence="2">
    <location>
        <begin position="36"/>
        <end position="55"/>
    </location>
</feature>
<dbReference type="SUPFAM" id="SSF54001">
    <property type="entry name" value="Cysteine proteinases"/>
    <property type="match status" value="1"/>
</dbReference>
<dbReference type="InterPro" id="IPR002931">
    <property type="entry name" value="Transglutaminase-like"/>
</dbReference>
<keyword evidence="4" id="KW-0645">Protease</keyword>
<reference evidence="4" key="1">
    <citation type="submission" date="2023-07" db="EMBL/GenBank/DDBJ databases">
        <title>Genomic Encyclopedia of Type Strains, Phase IV (KMG-IV): sequencing the most valuable type-strain genomes for metagenomic binning, comparative biology and taxonomic classification.</title>
        <authorList>
            <person name="Goeker M."/>
        </authorList>
    </citation>
    <scope>NUCLEOTIDE SEQUENCE</scope>
    <source>
        <strain evidence="4">DSM 24202</strain>
    </source>
</reference>
<evidence type="ECO:0000259" key="3">
    <source>
        <dbReference type="SMART" id="SM00460"/>
    </source>
</evidence>
<organism evidence="4 5">
    <name type="scientific">Oligosphaera ethanolica</name>
    <dbReference type="NCBI Taxonomy" id="760260"/>
    <lineage>
        <taxon>Bacteria</taxon>
        <taxon>Pseudomonadati</taxon>
        <taxon>Lentisphaerota</taxon>
        <taxon>Oligosphaeria</taxon>
        <taxon>Oligosphaerales</taxon>
        <taxon>Oligosphaeraceae</taxon>
        <taxon>Oligosphaera</taxon>
    </lineage>
</organism>
<dbReference type="AlphaFoldDB" id="A0AAE3VHQ8"/>
<dbReference type="InterPro" id="IPR038765">
    <property type="entry name" value="Papain-like_cys_pep_sf"/>
</dbReference>
<dbReference type="Proteomes" id="UP001238163">
    <property type="component" value="Unassembled WGS sequence"/>
</dbReference>
<proteinExistence type="predicted"/>
<dbReference type="Gene3D" id="3.10.620.30">
    <property type="match status" value="1"/>
</dbReference>
<feature type="transmembrane region" description="Helical" evidence="2">
    <location>
        <begin position="134"/>
        <end position="156"/>
    </location>
</feature>
<evidence type="ECO:0000313" key="5">
    <source>
        <dbReference type="Proteomes" id="UP001238163"/>
    </source>
</evidence>
<evidence type="ECO:0000313" key="4">
    <source>
        <dbReference type="EMBL" id="MDQ0290374.1"/>
    </source>
</evidence>
<keyword evidence="5" id="KW-1185">Reference proteome</keyword>
<dbReference type="GO" id="GO:0008233">
    <property type="term" value="F:peptidase activity"/>
    <property type="evidence" value="ECO:0007669"/>
    <property type="project" value="UniProtKB-KW"/>
</dbReference>
<dbReference type="RefSeq" id="WP_307261861.1">
    <property type="nucleotide sequence ID" value="NZ_JAUSVL010000001.1"/>
</dbReference>
<feature type="compositionally biased region" description="Polar residues" evidence="1">
    <location>
        <begin position="602"/>
        <end position="621"/>
    </location>
</feature>
<keyword evidence="2" id="KW-1133">Transmembrane helix</keyword>
<gene>
    <name evidence="4" type="ORF">J3R75_002481</name>
</gene>
<feature type="transmembrane region" description="Helical" evidence="2">
    <location>
        <begin position="61"/>
        <end position="80"/>
    </location>
</feature>
<evidence type="ECO:0000256" key="2">
    <source>
        <dbReference type="SAM" id="Phobius"/>
    </source>
</evidence>
<feature type="transmembrane region" description="Helical" evidence="2">
    <location>
        <begin position="176"/>
        <end position="197"/>
    </location>
</feature>
<protein>
    <submittedName>
        <fullName evidence="4">Transglutaminase-like putative cysteine protease</fullName>
    </submittedName>
</protein>
<feature type="region of interest" description="Disordered" evidence="1">
    <location>
        <begin position="588"/>
        <end position="621"/>
    </location>
</feature>
<dbReference type="Pfam" id="PF01841">
    <property type="entry name" value="Transglut_core"/>
    <property type="match status" value="1"/>
</dbReference>
<dbReference type="PANTHER" id="PTHR42736">
    <property type="entry name" value="PROTEIN-GLUTAMINE GAMMA-GLUTAMYLTRANSFERASE"/>
    <property type="match status" value="1"/>
</dbReference>
<feature type="transmembrane region" description="Helical" evidence="2">
    <location>
        <begin position="12"/>
        <end position="29"/>
    </location>
</feature>
<feature type="domain" description="Transglutaminase-like" evidence="3">
    <location>
        <begin position="489"/>
        <end position="560"/>
    </location>
</feature>
<feature type="transmembrane region" description="Helical" evidence="2">
    <location>
        <begin position="87"/>
        <end position="105"/>
    </location>
</feature>
<dbReference type="PANTHER" id="PTHR42736:SF1">
    <property type="entry name" value="PROTEIN-GLUTAMINE GAMMA-GLUTAMYLTRANSFERASE"/>
    <property type="match status" value="1"/>
</dbReference>
<dbReference type="GO" id="GO:0006508">
    <property type="term" value="P:proteolysis"/>
    <property type="evidence" value="ECO:0007669"/>
    <property type="project" value="UniProtKB-KW"/>
</dbReference>
<feature type="transmembrane region" description="Helical" evidence="2">
    <location>
        <begin position="698"/>
        <end position="715"/>
    </location>
</feature>